<dbReference type="InterPro" id="IPR047111">
    <property type="entry name" value="YbaP-like"/>
</dbReference>
<gene>
    <name evidence="2" type="ORF">OJ16_12775</name>
</gene>
<sequence>MTRLLCLLATLLISPLSYAEPLYWQASKGKLNLLLVGSVHVGDADMYPLPSAITTFLQHSDGLILEADIRNQQNIQYPRADKVSQDVLTQSQQKELLGIANLLNLNGQQLLQTPPWASALAIQMKQLEYLGYQAKDGVDLRLLSQAVSEGKPIIGLETLQFQIDLLTQQNNDGEELLTDAIEQFDHSENTTHCLIKSWKRGDIAKLNEFATLTEMSPEFEQAFIHQRNQDWAEKLAKEDILPKKQGNYLVVVGTLHLIGESSLISLLQDQGFTITQRSKSRNANCEFKY</sequence>
<evidence type="ECO:0000313" key="2">
    <source>
        <dbReference type="EMBL" id="KII76989.1"/>
    </source>
</evidence>
<organism evidence="2 3">
    <name type="scientific">Vibrio renipiscarius</name>
    <dbReference type="NCBI Taxonomy" id="1461322"/>
    <lineage>
        <taxon>Bacteria</taxon>
        <taxon>Pseudomonadati</taxon>
        <taxon>Pseudomonadota</taxon>
        <taxon>Gammaproteobacteria</taxon>
        <taxon>Vibrionales</taxon>
        <taxon>Vibrionaceae</taxon>
        <taxon>Vibrio</taxon>
    </lineage>
</organism>
<dbReference type="InterPro" id="IPR002816">
    <property type="entry name" value="TraB/PrgY/GumN_fam"/>
</dbReference>
<dbReference type="CDD" id="cd14789">
    <property type="entry name" value="Tiki"/>
    <property type="match status" value="1"/>
</dbReference>
<comment type="caution">
    <text evidence="2">The sequence shown here is derived from an EMBL/GenBank/DDBJ whole genome shotgun (WGS) entry which is preliminary data.</text>
</comment>
<dbReference type="Pfam" id="PF01963">
    <property type="entry name" value="TraB_PrgY_gumN"/>
    <property type="match status" value="1"/>
</dbReference>
<reference evidence="2 3" key="1">
    <citation type="submission" date="2014-11" db="EMBL/GenBank/DDBJ databases">
        <title>Draft Genome Sequence of Vibrio piscirenalis strains CECT 8603T and CECT 8604, two marine Gammaproteobacterium isolated from cultured gilthead sea bream (Sparus aurata).</title>
        <authorList>
            <person name="Arahal D.R."/>
            <person name="Rodrigo-Torres L."/>
            <person name="Lucena T."/>
            <person name="Pujalte M.J."/>
        </authorList>
    </citation>
    <scope>NUCLEOTIDE SEQUENCE [LARGE SCALE GENOMIC DNA]</scope>
    <source>
        <strain evidence="2 3">DCR 1-4-2</strain>
    </source>
</reference>
<proteinExistence type="predicted"/>
<dbReference type="PANTHER" id="PTHR40590">
    <property type="entry name" value="CYTOPLASMIC PROTEIN-RELATED"/>
    <property type="match status" value="1"/>
</dbReference>
<dbReference type="Proteomes" id="UP000031672">
    <property type="component" value="Unassembled WGS sequence"/>
</dbReference>
<feature type="signal peptide" evidence="1">
    <location>
        <begin position="1"/>
        <end position="19"/>
    </location>
</feature>
<evidence type="ECO:0000256" key="1">
    <source>
        <dbReference type="SAM" id="SignalP"/>
    </source>
</evidence>
<name>A0A0C2NB42_9VIBR</name>
<dbReference type="OrthoDB" id="357294at2"/>
<dbReference type="PANTHER" id="PTHR40590:SF1">
    <property type="entry name" value="CYTOPLASMIC PROTEIN"/>
    <property type="match status" value="1"/>
</dbReference>
<accession>A0A0C2JGC7</accession>
<accession>A0A0C2NB42</accession>
<feature type="chain" id="PRO_5009758760" evidence="1">
    <location>
        <begin position="20"/>
        <end position="289"/>
    </location>
</feature>
<evidence type="ECO:0000313" key="3">
    <source>
        <dbReference type="Proteomes" id="UP000031672"/>
    </source>
</evidence>
<dbReference type="RefSeq" id="WP_040991269.1">
    <property type="nucleotide sequence ID" value="NZ_JTKH01000023.1"/>
</dbReference>
<keyword evidence="3" id="KW-1185">Reference proteome</keyword>
<protein>
    <submittedName>
        <fullName evidence="2">Polysaccharide biosynthesis protein GumN</fullName>
    </submittedName>
</protein>
<dbReference type="EMBL" id="JTKH01000023">
    <property type="protein sequence ID" value="KII76989.1"/>
    <property type="molecule type" value="Genomic_DNA"/>
</dbReference>
<keyword evidence="1" id="KW-0732">Signal</keyword>
<dbReference type="AlphaFoldDB" id="A0A0C2NB42"/>